<keyword evidence="1" id="KW-0812">Transmembrane</keyword>
<dbReference type="PANTHER" id="PTHR12242">
    <property type="entry name" value="OS02G0130600 PROTEIN-RELATED"/>
    <property type="match status" value="1"/>
</dbReference>
<accession>A0ABY7G105</accession>
<feature type="transmembrane region" description="Helical" evidence="1">
    <location>
        <begin position="227"/>
        <end position="247"/>
    </location>
</feature>
<keyword evidence="1" id="KW-1133">Transmembrane helix</keyword>
<evidence type="ECO:0000256" key="1">
    <source>
        <dbReference type="SAM" id="Phobius"/>
    </source>
</evidence>
<feature type="transmembrane region" description="Helical" evidence="1">
    <location>
        <begin position="201"/>
        <end position="220"/>
    </location>
</feature>
<feature type="transmembrane region" description="Helical" evidence="1">
    <location>
        <begin position="166"/>
        <end position="189"/>
    </location>
</feature>
<feature type="transmembrane region" description="Helical" evidence="1">
    <location>
        <begin position="267"/>
        <end position="289"/>
    </location>
</feature>
<gene>
    <name evidence="2" type="ORF">MAR_012450</name>
</gene>
<reference evidence="2" key="1">
    <citation type="submission" date="2022-11" db="EMBL/GenBank/DDBJ databases">
        <title>Centuries of genome instability and evolution in soft-shell clam transmissible cancer (bioRxiv).</title>
        <authorList>
            <person name="Hart S.F.M."/>
            <person name="Yonemitsu M.A."/>
            <person name="Giersch R.M."/>
            <person name="Beal B.F."/>
            <person name="Arriagada G."/>
            <person name="Davis B.W."/>
            <person name="Ostrander E.A."/>
            <person name="Goff S.P."/>
            <person name="Metzger M.J."/>
        </authorList>
    </citation>
    <scope>NUCLEOTIDE SEQUENCE</scope>
    <source>
        <strain evidence="2">MELC-2E11</strain>
        <tissue evidence="2">Siphon/mantle</tissue>
    </source>
</reference>
<keyword evidence="1" id="KW-0472">Membrane</keyword>
<feature type="transmembrane region" description="Helical" evidence="1">
    <location>
        <begin position="42"/>
        <end position="61"/>
    </location>
</feature>
<feature type="transmembrane region" description="Helical" evidence="1">
    <location>
        <begin position="81"/>
        <end position="102"/>
    </location>
</feature>
<evidence type="ECO:0000313" key="3">
    <source>
        <dbReference type="Proteomes" id="UP001164746"/>
    </source>
</evidence>
<organism evidence="2 3">
    <name type="scientific">Mya arenaria</name>
    <name type="common">Soft-shell clam</name>
    <dbReference type="NCBI Taxonomy" id="6604"/>
    <lineage>
        <taxon>Eukaryota</taxon>
        <taxon>Metazoa</taxon>
        <taxon>Spiralia</taxon>
        <taxon>Lophotrochozoa</taxon>
        <taxon>Mollusca</taxon>
        <taxon>Bivalvia</taxon>
        <taxon>Autobranchia</taxon>
        <taxon>Heteroconchia</taxon>
        <taxon>Euheterodonta</taxon>
        <taxon>Imparidentia</taxon>
        <taxon>Neoheterodontei</taxon>
        <taxon>Myida</taxon>
        <taxon>Myoidea</taxon>
        <taxon>Myidae</taxon>
        <taxon>Mya</taxon>
    </lineage>
</organism>
<dbReference type="PANTHER" id="PTHR12242:SF1">
    <property type="entry name" value="MYND-TYPE DOMAIN-CONTAINING PROTEIN"/>
    <property type="match status" value="1"/>
</dbReference>
<dbReference type="Proteomes" id="UP001164746">
    <property type="component" value="Chromosome 14"/>
</dbReference>
<sequence length="304" mass="35546">MSNSPCCAYVRREFQLKYLGFADVHPHRFCFWQWRVPPLAVLVYRFILAAYTVFWIIYSSSFGSIVINDVKVSMYAFLTTWTYLVLTVYLVLHFLLSLFYICKHPRRLCSRLSSENHRRLFHELHVQPSLWTSSQEYDYVPGAEESQDVEFINNVTPGFFAKIVWILYNIASCASILVTIIFWSLLFPYMKLDGFELMLNVQLHAITSVIVLIENVISAVPIRLPHMFYTVLYGVAYLIFAGVYYAVDHRHILYPHVLDFSDPKSTAIVVTVTVLVILPLIQLFLFCLYKLRTWIFDKCCPEEL</sequence>
<name>A0ABY7G105_MYAAR</name>
<proteinExistence type="predicted"/>
<keyword evidence="3" id="KW-1185">Reference proteome</keyword>
<dbReference type="EMBL" id="CP111025">
    <property type="protein sequence ID" value="WAR26746.1"/>
    <property type="molecule type" value="Genomic_DNA"/>
</dbReference>
<evidence type="ECO:0000313" key="2">
    <source>
        <dbReference type="EMBL" id="WAR26746.1"/>
    </source>
</evidence>
<protein>
    <submittedName>
        <fullName evidence="2">ROST-like protein</fullName>
    </submittedName>
</protein>
<dbReference type="InterPro" id="IPR049352">
    <property type="entry name" value="Rost"/>
</dbReference>
<dbReference type="Pfam" id="PF21534">
    <property type="entry name" value="Rost"/>
    <property type="match status" value="1"/>
</dbReference>